<dbReference type="CDD" id="cd00051">
    <property type="entry name" value="EFh"/>
    <property type="match status" value="2"/>
</dbReference>
<keyword evidence="7" id="KW-1185">Reference proteome</keyword>
<dbReference type="FunFam" id="1.10.238.10:FF:000178">
    <property type="entry name" value="Calmodulin-2 A"/>
    <property type="match status" value="1"/>
</dbReference>
<dbReference type="SUPFAM" id="SSF47473">
    <property type="entry name" value="EF-hand"/>
    <property type="match status" value="1"/>
</dbReference>
<dbReference type="GO" id="GO:0005509">
    <property type="term" value="F:calcium ion binding"/>
    <property type="evidence" value="ECO:0007669"/>
    <property type="project" value="InterPro"/>
</dbReference>
<evidence type="ECO:0000313" key="7">
    <source>
        <dbReference type="Proteomes" id="UP001279734"/>
    </source>
</evidence>
<dbReference type="GO" id="GO:0005737">
    <property type="term" value="C:cytoplasm"/>
    <property type="evidence" value="ECO:0007669"/>
    <property type="project" value="UniProtKB-ARBA"/>
</dbReference>
<feature type="domain" description="EF-hand" evidence="5">
    <location>
        <begin position="71"/>
        <end position="106"/>
    </location>
</feature>
<proteinExistence type="predicted"/>
<keyword evidence="3" id="KW-0677">Repeat</keyword>
<evidence type="ECO:0000256" key="2">
    <source>
        <dbReference type="ARBA" id="ARBA00022723"/>
    </source>
</evidence>
<dbReference type="Pfam" id="PF13499">
    <property type="entry name" value="EF-hand_7"/>
    <property type="match status" value="2"/>
</dbReference>
<comment type="caution">
    <text evidence="6">The sequence shown here is derived from an EMBL/GenBank/DDBJ whole genome shotgun (WGS) entry which is preliminary data.</text>
</comment>
<dbReference type="InterPro" id="IPR002048">
    <property type="entry name" value="EF_hand_dom"/>
</dbReference>
<evidence type="ECO:0000259" key="5">
    <source>
        <dbReference type="PROSITE" id="PS50222"/>
    </source>
</evidence>
<reference evidence="6" key="1">
    <citation type="submission" date="2023-05" db="EMBL/GenBank/DDBJ databases">
        <title>Nepenthes gracilis genome sequencing.</title>
        <authorList>
            <person name="Fukushima K."/>
        </authorList>
    </citation>
    <scope>NUCLEOTIDE SEQUENCE</scope>
    <source>
        <strain evidence="6">SING2019-196</strain>
    </source>
</reference>
<sequence length="184" mass="20109">MAGFRSLLKRAKKRGSLTTNSMSAELPSSSVDSGAQIEELEQVFKKFDVNGDGKISSAELGSIMSNLGQQVTEEELEVMIKEVDADGDGFIDLNEFIELNTKGVGHDEILENLKDAFKFYDIDGNGRITAEELLEVMKSLGDECSINDCKRMISGVDADGDGTINFDEFKVMMMVGSRFNGVAK</sequence>
<gene>
    <name evidence="6" type="ORF">Nepgr_028110</name>
</gene>
<dbReference type="AlphaFoldDB" id="A0AAD3TD16"/>
<dbReference type="EMBL" id="BSYO01000030">
    <property type="protein sequence ID" value="GMH26267.1"/>
    <property type="molecule type" value="Genomic_DNA"/>
</dbReference>
<accession>A0AAD3TD16</accession>
<dbReference type="Proteomes" id="UP001279734">
    <property type="component" value="Unassembled WGS sequence"/>
</dbReference>
<evidence type="ECO:0000256" key="3">
    <source>
        <dbReference type="ARBA" id="ARBA00022737"/>
    </source>
</evidence>
<evidence type="ECO:0000256" key="4">
    <source>
        <dbReference type="ARBA" id="ARBA00022837"/>
    </source>
</evidence>
<dbReference type="PANTHER" id="PTHR10891">
    <property type="entry name" value="EF-HAND CALCIUM-BINDING DOMAIN CONTAINING PROTEIN"/>
    <property type="match status" value="1"/>
</dbReference>
<evidence type="ECO:0000313" key="6">
    <source>
        <dbReference type="EMBL" id="GMH26267.1"/>
    </source>
</evidence>
<dbReference type="GO" id="GO:0043226">
    <property type="term" value="C:organelle"/>
    <property type="evidence" value="ECO:0007669"/>
    <property type="project" value="UniProtKB-ARBA"/>
</dbReference>
<name>A0AAD3TD16_NEPGR</name>
<dbReference type="SMART" id="SM00054">
    <property type="entry name" value="EFh"/>
    <property type="match status" value="4"/>
</dbReference>
<dbReference type="PROSITE" id="PS50222">
    <property type="entry name" value="EF_HAND_2"/>
    <property type="match status" value="4"/>
</dbReference>
<dbReference type="FunFam" id="1.10.238.10:FF:000089">
    <property type="entry name" value="calmodulin-like protein 3"/>
    <property type="match status" value="1"/>
</dbReference>
<dbReference type="PROSITE" id="PS00018">
    <property type="entry name" value="EF_HAND_1"/>
    <property type="match status" value="4"/>
</dbReference>
<comment type="function">
    <text evidence="1">Potential calcium sensor.</text>
</comment>
<dbReference type="InterPro" id="IPR018247">
    <property type="entry name" value="EF_Hand_1_Ca_BS"/>
</dbReference>
<dbReference type="InterPro" id="IPR011992">
    <property type="entry name" value="EF-hand-dom_pair"/>
</dbReference>
<feature type="domain" description="EF-hand" evidence="5">
    <location>
        <begin position="35"/>
        <end position="70"/>
    </location>
</feature>
<dbReference type="Gene3D" id="1.10.238.10">
    <property type="entry name" value="EF-hand"/>
    <property type="match status" value="2"/>
</dbReference>
<evidence type="ECO:0000256" key="1">
    <source>
        <dbReference type="ARBA" id="ARBA00003291"/>
    </source>
</evidence>
<dbReference type="InterPro" id="IPR039647">
    <property type="entry name" value="EF_hand_pair_protein_CML-like"/>
</dbReference>
<feature type="domain" description="EF-hand" evidence="5">
    <location>
        <begin position="144"/>
        <end position="179"/>
    </location>
</feature>
<protein>
    <recommendedName>
        <fullName evidence="5">EF-hand domain-containing protein</fullName>
    </recommendedName>
</protein>
<keyword evidence="2" id="KW-0479">Metal-binding</keyword>
<organism evidence="6 7">
    <name type="scientific">Nepenthes gracilis</name>
    <name type="common">Slender pitcher plant</name>
    <dbReference type="NCBI Taxonomy" id="150966"/>
    <lineage>
        <taxon>Eukaryota</taxon>
        <taxon>Viridiplantae</taxon>
        <taxon>Streptophyta</taxon>
        <taxon>Embryophyta</taxon>
        <taxon>Tracheophyta</taxon>
        <taxon>Spermatophyta</taxon>
        <taxon>Magnoliopsida</taxon>
        <taxon>eudicotyledons</taxon>
        <taxon>Gunneridae</taxon>
        <taxon>Pentapetalae</taxon>
        <taxon>Caryophyllales</taxon>
        <taxon>Nepenthaceae</taxon>
        <taxon>Nepenthes</taxon>
    </lineage>
</organism>
<keyword evidence="4" id="KW-0106">Calcium</keyword>
<feature type="domain" description="EF-hand" evidence="5">
    <location>
        <begin position="108"/>
        <end position="143"/>
    </location>
</feature>